<reference evidence="17 18" key="1">
    <citation type="submission" date="2019-01" db="EMBL/GenBank/DDBJ databases">
        <title>Chengkuizengella sp. nov., isolated from deep-sea sediment of East Pacific Ocean.</title>
        <authorList>
            <person name="Yang J."/>
            <person name="Lai Q."/>
            <person name="Shao Z."/>
        </authorList>
    </citation>
    <scope>NUCLEOTIDE SEQUENCE [LARGE SCALE GENOMIC DNA]</scope>
    <source>
        <strain evidence="17 18">YPA3-1-1</strain>
    </source>
</reference>
<feature type="domain" description="HAMP" evidence="16">
    <location>
        <begin position="189"/>
        <end position="241"/>
    </location>
</feature>
<dbReference type="SUPFAM" id="SSF55874">
    <property type="entry name" value="ATPase domain of HSP90 chaperone/DNA topoisomerase II/histidine kinase"/>
    <property type="match status" value="1"/>
</dbReference>
<evidence type="ECO:0000259" key="16">
    <source>
        <dbReference type="PROSITE" id="PS50885"/>
    </source>
</evidence>
<feature type="transmembrane region" description="Helical" evidence="14">
    <location>
        <begin position="165"/>
        <end position="185"/>
    </location>
</feature>
<dbReference type="EC" id="2.7.13.3" evidence="3"/>
<dbReference type="EMBL" id="SIJB01000028">
    <property type="protein sequence ID" value="NBI29916.1"/>
    <property type="molecule type" value="Genomic_DNA"/>
</dbReference>
<dbReference type="GO" id="GO:0005886">
    <property type="term" value="C:plasma membrane"/>
    <property type="evidence" value="ECO:0007669"/>
    <property type="project" value="UniProtKB-SubCell"/>
</dbReference>
<evidence type="ECO:0000256" key="11">
    <source>
        <dbReference type="ARBA" id="ARBA00022989"/>
    </source>
</evidence>
<dbReference type="GO" id="GO:0000155">
    <property type="term" value="F:phosphorelay sensor kinase activity"/>
    <property type="evidence" value="ECO:0007669"/>
    <property type="project" value="InterPro"/>
</dbReference>
<dbReference type="SMART" id="SM00304">
    <property type="entry name" value="HAMP"/>
    <property type="match status" value="1"/>
</dbReference>
<evidence type="ECO:0000256" key="13">
    <source>
        <dbReference type="ARBA" id="ARBA00023136"/>
    </source>
</evidence>
<dbReference type="InterPro" id="IPR036097">
    <property type="entry name" value="HisK_dim/P_sf"/>
</dbReference>
<evidence type="ECO:0000256" key="4">
    <source>
        <dbReference type="ARBA" id="ARBA00022475"/>
    </source>
</evidence>
<evidence type="ECO:0000256" key="12">
    <source>
        <dbReference type="ARBA" id="ARBA00023012"/>
    </source>
</evidence>
<dbReference type="SUPFAM" id="SSF158472">
    <property type="entry name" value="HAMP domain-like"/>
    <property type="match status" value="1"/>
</dbReference>
<dbReference type="InterPro" id="IPR003594">
    <property type="entry name" value="HATPase_dom"/>
</dbReference>
<evidence type="ECO:0000256" key="9">
    <source>
        <dbReference type="ARBA" id="ARBA00022777"/>
    </source>
</evidence>
<evidence type="ECO:0000256" key="6">
    <source>
        <dbReference type="ARBA" id="ARBA00022679"/>
    </source>
</evidence>
<proteinExistence type="predicted"/>
<dbReference type="PANTHER" id="PTHR45528:SF1">
    <property type="entry name" value="SENSOR HISTIDINE KINASE CPXA"/>
    <property type="match status" value="1"/>
</dbReference>
<evidence type="ECO:0000256" key="5">
    <source>
        <dbReference type="ARBA" id="ARBA00022553"/>
    </source>
</evidence>
<comment type="catalytic activity">
    <reaction evidence="1">
        <text>ATP + protein L-histidine = ADP + protein N-phospho-L-histidine.</text>
        <dbReference type="EC" id="2.7.13.3"/>
    </reaction>
</comment>
<accession>A0A6N9Q501</accession>
<keyword evidence="18" id="KW-1185">Reference proteome</keyword>
<keyword evidence="4" id="KW-1003">Cell membrane</keyword>
<dbReference type="OrthoDB" id="2359336at2"/>
<dbReference type="InterPro" id="IPR005467">
    <property type="entry name" value="His_kinase_dom"/>
</dbReference>
<evidence type="ECO:0000256" key="14">
    <source>
        <dbReference type="SAM" id="Phobius"/>
    </source>
</evidence>
<dbReference type="InterPro" id="IPR003660">
    <property type="entry name" value="HAMP_dom"/>
</dbReference>
<evidence type="ECO:0000259" key="15">
    <source>
        <dbReference type="PROSITE" id="PS50109"/>
    </source>
</evidence>
<evidence type="ECO:0000256" key="1">
    <source>
        <dbReference type="ARBA" id="ARBA00000085"/>
    </source>
</evidence>
<keyword evidence="11 14" id="KW-1133">Transmembrane helix</keyword>
<dbReference type="Gene3D" id="1.10.287.130">
    <property type="match status" value="1"/>
</dbReference>
<keyword evidence="6" id="KW-0808">Transferase</keyword>
<gene>
    <name evidence="17" type="ORF">ERL59_13200</name>
</gene>
<dbReference type="SUPFAM" id="SSF103190">
    <property type="entry name" value="Sensory domain-like"/>
    <property type="match status" value="1"/>
</dbReference>
<dbReference type="AlphaFoldDB" id="A0A6N9Q501"/>
<dbReference type="InterPro" id="IPR050398">
    <property type="entry name" value="HssS/ArlS-like"/>
</dbReference>
<feature type="domain" description="Histidine kinase" evidence="15">
    <location>
        <begin position="249"/>
        <end position="463"/>
    </location>
</feature>
<dbReference type="Pfam" id="PF02518">
    <property type="entry name" value="HATPase_c"/>
    <property type="match status" value="1"/>
</dbReference>
<dbReference type="CDD" id="cd06225">
    <property type="entry name" value="HAMP"/>
    <property type="match status" value="1"/>
</dbReference>
<dbReference type="PROSITE" id="PS50109">
    <property type="entry name" value="HIS_KIN"/>
    <property type="match status" value="1"/>
</dbReference>
<feature type="transmembrane region" description="Helical" evidence="14">
    <location>
        <begin position="12"/>
        <end position="35"/>
    </location>
</feature>
<name>A0A6N9Q501_9BACL</name>
<keyword evidence="13 14" id="KW-0472">Membrane</keyword>
<evidence type="ECO:0000256" key="8">
    <source>
        <dbReference type="ARBA" id="ARBA00022741"/>
    </source>
</evidence>
<dbReference type="Gene3D" id="6.10.340.10">
    <property type="match status" value="1"/>
</dbReference>
<dbReference type="Proteomes" id="UP000448943">
    <property type="component" value="Unassembled WGS sequence"/>
</dbReference>
<dbReference type="SUPFAM" id="SSF47384">
    <property type="entry name" value="Homodimeric domain of signal transducing histidine kinase"/>
    <property type="match status" value="1"/>
</dbReference>
<evidence type="ECO:0000256" key="3">
    <source>
        <dbReference type="ARBA" id="ARBA00012438"/>
    </source>
</evidence>
<dbReference type="InterPro" id="IPR029151">
    <property type="entry name" value="Sensor-like_sf"/>
</dbReference>
<dbReference type="Pfam" id="PF00512">
    <property type="entry name" value="HisKA"/>
    <property type="match status" value="1"/>
</dbReference>
<sequence>MNGIKRRIVFNFMFIILLTILLLLSVFFSVVYNYYYNGVTNALMNHAHTTASFANRYMTLSISNIEQNLSQIKENFTYDQAELQILDTEGTILITSSGFNVNKTVDTDDIKKALRGESGIWKGVNKSTDEKIMAVSTPILVDGKVIIVARYMTSLEQIDQKIKSTMIFSIVIALSVMLIVFMISYKLASNISSPIKNITEASRKIAKGRYDIKLNENDRDEIGILSKNFNEMAVEIKNTEQLKNEFISSMSHELRTPLTGIKGWSDTILTGDRGNKEETERGLKIINKETDRLMELVEELLDFSRLEANNLNLSISKFSITKLLEDVILQMSIKAKRKGIQIHFNHKDEIEIIADNHRLKQVFINLLDNAIKFSNTEASIEVTAEENNNNEIEVCIKDHGIGIENNKLEKIKEKFYQVDANKEGTGIGLAVVQQLVQLHKGRLSIISKWSQGTEVTVVLPKEV</sequence>
<keyword evidence="12" id="KW-0902">Two-component regulatory system</keyword>
<dbReference type="FunFam" id="3.30.565.10:FF:000006">
    <property type="entry name" value="Sensor histidine kinase WalK"/>
    <property type="match status" value="1"/>
</dbReference>
<organism evidence="17 18">
    <name type="scientific">Chengkuizengella marina</name>
    <dbReference type="NCBI Taxonomy" id="2507566"/>
    <lineage>
        <taxon>Bacteria</taxon>
        <taxon>Bacillati</taxon>
        <taxon>Bacillota</taxon>
        <taxon>Bacilli</taxon>
        <taxon>Bacillales</taxon>
        <taxon>Paenibacillaceae</taxon>
        <taxon>Chengkuizengella</taxon>
    </lineage>
</organism>
<evidence type="ECO:0000313" key="18">
    <source>
        <dbReference type="Proteomes" id="UP000448943"/>
    </source>
</evidence>
<evidence type="ECO:0000256" key="2">
    <source>
        <dbReference type="ARBA" id="ARBA00004651"/>
    </source>
</evidence>
<dbReference type="SMART" id="SM00388">
    <property type="entry name" value="HisKA"/>
    <property type="match status" value="1"/>
</dbReference>
<evidence type="ECO:0000256" key="7">
    <source>
        <dbReference type="ARBA" id="ARBA00022692"/>
    </source>
</evidence>
<comment type="caution">
    <text evidence="17">The sequence shown here is derived from an EMBL/GenBank/DDBJ whole genome shotgun (WGS) entry which is preliminary data.</text>
</comment>
<keyword evidence="9 17" id="KW-0418">Kinase</keyword>
<dbReference type="InterPro" id="IPR004358">
    <property type="entry name" value="Sig_transdc_His_kin-like_C"/>
</dbReference>
<dbReference type="CDD" id="cd00082">
    <property type="entry name" value="HisKA"/>
    <property type="match status" value="1"/>
</dbReference>
<dbReference type="PANTHER" id="PTHR45528">
    <property type="entry name" value="SENSOR HISTIDINE KINASE CPXA"/>
    <property type="match status" value="1"/>
</dbReference>
<dbReference type="InterPro" id="IPR003661">
    <property type="entry name" value="HisK_dim/P_dom"/>
</dbReference>
<dbReference type="RefSeq" id="WP_160646723.1">
    <property type="nucleotide sequence ID" value="NZ_SIJB01000028.1"/>
</dbReference>
<keyword evidence="10" id="KW-0067">ATP-binding</keyword>
<evidence type="ECO:0000256" key="10">
    <source>
        <dbReference type="ARBA" id="ARBA00022840"/>
    </source>
</evidence>
<dbReference type="Gene3D" id="3.30.450.20">
    <property type="entry name" value="PAS domain"/>
    <property type="match status" value="1"/>
</dbReference>
<evidence type="ECO:0000313" key="17">
    <source>
        <dbReference type="EMBL" id="NBI29916.1"/>
    </source>
</evidence>
<dbReference type="Pfam" id="PF00672">
    <property type="entry name" value="HAMP"/>
    <property type="match status" value="1"/>
</dbReference>
<dbReference type="InterPro" id="IPR036890">
    <property type="entry name" value="HATPase_C_sf"/>
</dbReference>
<protein>
    <recommendedName>
        <fullName evidence="3">histidine kinase</fullName>
        <ecNumber evidence="3">2.7.13.3</ecNumber>
    </recommendedName>
</protein>
<dbReference type="PRINTS" id="PR00344">
    <property type="entry name" value="BCTRLSENSOR"/>
</dbReference>
<dbReference type="GO" id="GO:0005524">
    <property type="term" value="F:ATP binding"/>
    <property type="evidence" value="ECO:0007669"/>
    <property type="project" value="UniProtKB-KW"/>
</dbReference>
<comment type="subcellular location">
    <subcellularLocation>
        <location evidence="2">Cell membrane</location>
        <topology evidence="2">Multi-pass membrane protein</topology>
    </subcellularLocation>
</comment>
<keyword evidence="8" id="KW-0547">Nucleotide-binding</keyword>
<dbReference type="SMART" id="SM00387">
    <property type="entry name" value="HATPase_c"/>
    <property type="match status" value="1"/>
</dbReference>
<keyword evidence="7 14" id="KW-0812">Transmembrane</keyword>
<dbReference type="Gene3D" id="3.30.565.10">
    <property type="entry name" value="Histidine kinase-like ATPase, C-terminal domain"/>
    <property type="match status" value="1"/>
</dbReference>
<dbReference type="PROSITE" id="PS50885">
    <property type="entry name" value="HAMP"/>
    <property type="match status" value="1"/>
</dbReference>
<keyword evidence="5" id="KW-0597">Phosphoprotein</keyword>
<dbReference type="FunFam" id="1.10.287.130:FF:000001">
    <property type="entry name" value="Two-component sensor histidine kinase"/>
    <property type="match status" value="1"/>
</dbReference>